<accession>A0A840A813</accession>
<reference evidence="2 3" key="1">
    <citation type="submission" date="2020-08" db="EMBL/GenBank/DDBJ databases">
        <title>Genomic Encyclopedia of Type Strains, Phase IV (KMG-IV): sequencing the most valuable type-strain genomes for metagenomic binning, comparative biology and taxonomic classification.</title>
        <authorList>
            <person name="Goeker M."/>
        </authorList>
    </citation>
    <scope>NUCLEOTIDE SEQUENCE [LARGE SCALE GENOMIC DNA]</scope>
    <source>
        <strain evidence="2 3">DSM 19979</strain>
    </source>
</reference>
<evidence type="ECO:0000313" key="2">
    <source>
        <dbReference type="EMBL" id="MBB3896633.1"/>
    </source>
</evidence>
<comment type="caution">
    <text evidence="2">The sequence shown here is derived from an EMBL/GenBank/DDBJ whole genome shotgun (WGS) entry which is preliminary data.</text>
</comment>
<dbReference type="EMBL" id="JACIDJ010000001">
    <property type="protein sequence ID" value="MBB3896633.1"/>
    <property type="molecule type" value="Genomic_DNA"/>
</dbReference>
<dbReference type="AlphaFoldDB" id="A0A840A813"/>
<keyword evidence="1" id="KW-1133">Transmembrane helix</keyword>
<evidence type="ECO:0000313" key="3">
    <source>
        <dbReference type="Proteomes" id="UP000553193"/>
    </source>
</evidence>
<proteinExistence type="predicted"/>
<evidence type="ECO:0000256" key="1">
    <source>
        <dbReference type="SAM" id="Phobius"/>
    </source>
</evidence>
<feature type="transmembrane region" description="Helical" evidence="1">
    <location>
        <begin position="12"/>
        <end position="37"/>
    </location>
</feature>
<sequence>MAEKRAARRGDAFLILLRFALLLVLAAFLAVMARTIWNLFTGG</sequence>
<gene>
    <name evidence="2" type="ORF">GGQ83_000059</name>
</gene>
<keyword evidence="1" id="KW-0472">Membrane</keyword>
<keyword evidence="3" id="KW-1185">Reference proteome</keyword>
<name>A0A840A813_9PROT</name>
<dbReference type="Proteomes" id="UP000553193">
    <property type="component" value="Unassembled WGS sequence"/>
</dbReference>
<dbReference type="RefSeq" id="WP_260170352.1">
    <property type="nucleotide sequence ID" value="NZ_JACIDJ010000001.1"/>
</dbReference>
<organism evidence="2 3">
    <name type="scientific">Roseococcus suduntuyensis</name>
    <dbReference type="NCBI Taxonomy" id="455361"/>
    <lineage>
        <taxon>Bacteria</taxon>
        <taxon>Pseudomonadati</taxon>
        <taxon>Pseudomonadota</taxon>
        <taxon>Alphaproteobacteria</taxon>
        <taxon>Acetobacterales</taxon>
        <taxon>Roseomonadaceae</taxon>
        <taxon>Roseococcus</taxon>
    </lineage>
</organism>
<keyword evidence="1" id="KW-0812">Transmembrane</keyword>
<protein>
    <submittedName>
        <fullName evidence="2">Uncharacterized protein</fullName>
    </submittedName>
</protein>